<dbReference type="STRING" id="1038856.BBI15_15365"/>
<sequence>MKNETTELVFILDKSGSMAGLEQDTIGGFNALIDKQRKLPGEVRVTTVLFNHGYELLHDRISLEGISPMTDSDYEVGGMTALLDAVGSTIQKISNAQKGTLEKHRAGRVMFVITTDGLENSSCEYTYRKIHEMIASKKANGWEFMFLGANIDAVATAKKFGVDEDFAVDYHADAKGTELNYQVLSEAVSSFRTGKKISREWKQEIERDYEARGKK</sequence>
<dbReference type="OrthoDB" id="9790144at2"/>
<keyword evidence="3" id="KW-1185">Reference proteome</keyword>
<dbReference type="EMBL" id="CP016539">
    <property type="protein sequence ID" value="ANU21458.1"/>
    <property type="molecule type" value="Genomic_DNA"/>
</dbReference>
<dbReference type="PROSITE" id="PS50234">
    <property type="entry name" value="VWFA"/>
    <property type="match status" value="1"/>
</dbReference>
<dbReference type="RefSeq" id="WP_068872313.1">
    <property type="nucleotide sequence ID" value="NZ_CP016539.2"/>
</dbReference>
<evidence type="ECO:0000313" key="3">
    <source>
        <dbReference type="Proteomes" id="UP000092650"/>
    </source>
</evidence>
<dbReference type="InterPro" id="IPR036465">
    <property type="entry name" value="vWFA_dom_sf"/>
</dbReference>
<feature type="domain" description="VWFA" evidence="1">
    <location>
        <begin position="7"/>
        <end position="148"/>
    </location>
</feature>
<dbReference type="InterPro" id="IPR002035">
    <property type="entry name" value="VWF_A"/>
</dbReference>
<name>A0A1C7ECI6_9BACL</name>
<dbReference type="CDD" id="cd00198">
    <property type="entry name" value="vWFA"/>
    <property type="match status" value="1"/>
</dbReference>
<dbReference type="Proteomes" id="UP000092650">
    <property type="component" value="Chromosome"/>
</dbReference>
<evidence type="ECO:0000259" key="1">
    <source>
        <dbReference type="PROSITE" id="PS50234"/>
    </source>
</evidence>
<accession>A0A1C7ECI6</accession>
<dbReference type="KEGG" id="ppla:BBI15_15365"/>
<organism evidence="2 3">
    <name type="scientific">Planococcus plakortidis</name>
    <dbReference type="NCBI Taxonomy" id="1038856"/>
    <lineage>
        <taxon>Bacteria</taxon>
        <taxon>Bacillati</taxon>
        <taxon>Bacillota</taxon>
        <taxon>Bacilli</taxon>
        <taxon>Bacillales</taxon>
        <taxon>Caryophanaceae</taxon>
        <taxon>Planococcus</taxon>
    </lineage>
</organism>
<proteinExistence type="predicted"/>
<dbReference type="Gene3D" id="3.40.50.410">
    <property type="entry name" value="von Willebrand factor, type A domain"/>
    <property type="match status" value="1"/>
</dbReference>
<gene>
    <name evidence="2" type="ORF">BBI15_15365</name>
</gene>
<dbReference type="AlphaFoldDB" id="A0A1C7ECI6"/>
<dbReference type="SUPFAM" id="SSF53300">
    <property type="entry name" value="vWA-like"/>
    <property type="match status" value="1"/>
</dbReference>
<evidence type="ECO:0000313" key="2">
    <source>
        <dbReference type="EMBL" id="ANU21458.1"/>
    </source>
</evidence>
<protein>
    <recommendedName>
        <fullName evidence="1">VWFA domain-containing protein</fullName>
    </recommendedName>
</protein>
<reference evidence="2" key="1">
    <citation type="submission" date="2016-10" db="EMBL/GenBank/DDBJ databases">
        <authorList>
            <person name="See-Too W.S."/>
        </authorList>
    </citation>
    <scope>NUCLEOTIDE SEQUENCE [LARGE SCALE GENOMIC DNA]</scope>
    <source>
        <strain evidence="2">DSM 23997</strain>
    </source>
</reference>